<gene>
    <name evidence="8 10" type="primary">argA</name>
    <name evidence="10" type="ORF">PX653_00400</name>
</gene>
<dbReference type="PANTHER" id="PTHR30602">
    <property type="entry name" value="AMINO-ACID ACETYLTRANSFERASE"/>
    <property type="match status" value="1"/>
</dbReference>
<dbReference type="NCBIfam" id="TIGR01890">
    <property type="entry name" value="N-Ac-Glu-synth"/>
    <property type="match status" value="1"/>
</dbReference>
<comment type="pathway">
    <text evidence="1 8">Amino-acid biosynthesis; L-arginine biosynthesis; N(2)-acetyl-L-ornithine from L-glutamate: step 1/4.</text>
</comment>
<dbReference type="PROSITE" id="PS51186">
    <property type="entry name" value="GNAT"/>
    <property type="match status" value="1"/>
</dbReference>
<dbReference type="CDD" id="cd04301">
    <property type="entry name" value="NAT_SF"/>
    <property type="match status" value="1"/>
</dbReference>
<evidence type="ECO:0000256" key="5">
    <source>
        <dbReference type="ARBA" id="ARBA00022679"/>
    </source>
</evidence>
<keyword evidence="11" id="KW-1185">Reference proteome</keyword>
<dbReference type="InterPro" id="IPR001048">
    <property type="entry name" value="Asp/Glu/Uridylate_kinase"/>
</dbReference>
<evidence type="ECO:0000259" key="9">
    <source>
        <dbReference type="PROSITE" id="PS51186"/>
    </source>
</evidence>
<dbReference type="SUPFAM" id="SSF55729">
    <property type="entry name" value="Acyl-CoA N-acyltransferases (Nat)"/>
    <property type="match status" value="1"/>
</dbReference>
<dbReference type="RefSeq" id="WP_277415996.1">
    <property type="nucleotide sequence ID" value="NZ_CP119083.1"/>
</dbReference>
<dbReference type="PIRSF" id="PIRSF000423">
    <property type="entry name" value="ArgA"/>
    <property type="match status" value="1"/>
</dbReference>
<evidence type="ECO:0000256" key="6">
    <source>
        <dbReference type="ARBA" id="ARBA00023315"/>
    </source>
</evidence>
<dbReference type="GO" id="GO:0016746">
    <property type="term" value="F:acyltransferase activity"/>
    <property type="evidence" value="ECO:0007669"/>
    <property type="project" value="UniProtKB-KW"/>
</dbReference>
<dbReference type="PANTHER" id="PTHR30602:SF12">
    <property type="entry name" value="AMINO-ACID ACETYLTRANSFERASE NAGS1, CHLOROPLASTIC-RELATED"/>
    <property type="match status" value="1"/>
</dbReference>
<evidence type="ECO:0000313" key="11">
    <source>
        <dbReference type="Proteomes" id="UP001216510"/>
    </source>
</evidence>
<dbReference type="Pfam" id="PF00583">
    <property type="entry name" value="Acetyltransf_1"/>
    <property type="match status" value="1"/>
</dbReference>
<protein>
    <recommendedName>
        <fullName evidence="8">Amino-acid acetyltransferase</fullName>
        <ecNumber evidence="8">2.3.1.1</ecNumber>
    </recommendedName>
    <alternativeName>
        <fullName evidence="8">N-acetylglutamate synthase</fullName>
        <shortName evidence="8">AGS</shortName>
        <shortName evidence="8">NAGS</shortName>
    </alternativeName>
</protein>
<evidence type="ECO:0000256" key="1">
    <source>
        <dbReference type="ARBA" id="ARBA00004925"/>
    </source>
</evidence>
<dbReference type="HAMAP" id="MF_01105">
    <property type="entry name" value="N_acetyl_glu_synth"/>
    <property type="match status" value="1"/>
</dbReference>
<dbReference type="EMBL" id="CP119083">
    <property type="protein sequence ID" value="WEF33289.1"/>
    <property type="molecule type" value="Genomic_DNA"/>
</dbReference>
<dbReference type="InterPro" id="IPR016181">
    <property type="entry name" value="Acyl_CoA_acyltransferase"/>
</dbReference>
<evidence type="ECO:0000256" key="3">
    <source>
        <dbReference type="ARBA" id="ARBA00022571"/>
    </source>
</evidence>
<sequence length="436" mass="47464">MENPTEFVHWLRSVAPYIHAFRGKTFVIAFPGELVAAGALPVLAHDLSLLHALGIKVVVVYGSRPQVAEQLALRNVAGRFHNGIRVTDTAAMECAKEAAGELRLDIEAAFSQGLPNTPMSNAAIRIISGNFVTARPLGVIDGVDLELTGVTRKVDAETIHSILGTGGLILLSPLGFSPTGEAFNLTMEDVAVSAAVALHADKLIFITETEMMRDAAGTDIRELSSHQAEAVLQAGFLAPETAFYLQHAVKACNSGVERSHIVPFAMDGSAMLELFTHDGVGTMISHENLESLRPATIEDVGGIIKLIEPLEADGTLVKRGRELIEREINYFSVIEHDGVIFGCAALYPFPEEKMAEMACLTVNPEVQAQGDGERILKHLENRARASGITRLFVLTTRTAHWFIKRGFVPATVDALPKDRQRMYNWQRKSQVLVKTL</sequence>
<dbReference type="NCBIfam" id="NF003641">
    <property type="entry name" value="PRK05279.1"/>
    <property type="match status" value="1"/>
</dbReference>
<dbReference type="EC" id="2.3.1.1" evidence="8"/>
<evidence type="ECO:0000256" key="4">
    <source>
        <dbReference type="ARBA" id="ARBA00022605"/>
    </source>
</evidence>
<name>A0ABY8BFZ2_9BURK</name>
<keyword evidence="8" id="KW-0963">Cytoplasm</keyword>
<accession>A0ABY8BFZ2</accession>
<dbReference type="SUPFAM" id="SSF53633">
    <property type="entry name" value="Carbamate kinase-like"/>
    <property type="match status" value="1"/>
</dbReference>
<dbReference type="Proteomes" id="UP001216510">
    <property type="component" value="Chromosome"/>
</dbReference>
<evidence type="ECO:0000256" key="7">
    <source>
        <dbReference type="ARBA" id="ARBA00048372"/>
    </source>
</evidence>
<keyword evidence="5 8" id="KW-0808">Transferase</keyword>
<evidence type="ECO:0000256" key="2">
    <source>
        <dbReference type="ARBA" id="ARBA00009145"/>
    </source>
</evidence>
<dbReference type="InterPro" id="IPR010167">
    <property type="entry name" value="NH2A_AcTrfase"/>
</dbReference>
<dbReference type="InterPro" id="IPR036393">
    <property type="entry name" value="AceGlu_kinase-like_sf"/>
</dbReference>
<evidence type="ECO:0000313" key="10">
    <source>
        <dbReference type="EMBL" id="WEF33289.1"/>
    </source>
</evidence>
<dbReference type="InterPro" id="IPR033719">
    <property type="entry name" value="NAGS_kin"/>
</dbReference>
<comment type="similarity">
    <text evidence="2 8">Belongs to the acetyltransferase family. ArgA subfamily.</text>
</comment>
<proteinExistence type="inferred from homology"/>
<keyword evidence="4 8" id="KW-0028">Amino-acid biosynthesis</keyword>
<dbReference type="Gene3D" id="3.40.630.30">
    <property type="match status" value="1"/>
</dbReference>
<reference evidence="10 11" key="1">
    <citation type="submission" date="2023-02" db="EMBL/GenBank/DDBJ databases">
        <title>Gemone sequence of Telluria chitinolytica ACM 3522T.</title>
        <authorList>
            <person name="Frediansyah A."/>
            <person name="Miess H."/>
            <person name="Gross H."/>
        </authorList>
    </citation>
    <scope>NUCLEOTIDE SEQUENCE [LARGE SCALE GENOMIC DNA]</scope>
    <source>
        <strain evidence="10 11">ACM 3522</strain>
    </source>
</reference>
<feature type="domain" description="N-acetyltransferase" evidence="9">
    <location>
        <begin position="290"/>
        <end position="436"/>
    </location>
</feature>
<comment type="catalytic activity">
    <reaction evidence="7 8">
        <text>L-glutamate + acetyl-CoA = N-acetyl-L-glutamate + CoA + H(+)</text>
        <dbReference type="Rhea" id="RHEA:24292"/>
        <dbReference type="ChEBI" id="CHEBI:15378"/>
        <dbReference type="ChEBI" id="CHEBI:29985"/>
        <dbReference type="ChEBI" id="CHEBI:44337"/>
        <dbReference type="ChEBI" id="CHEBI:57287"/>
        <dbReference type="ChEBI" id="CHEBI:57288"/>
        <dbReference type="EC" id="2.3.1.1"/>
    </reaction>
</comment>
<comment type="subcellular location">
    <subcellularLocation>
        <location evidence="8">Cytoplasm</location>
    </subcellularLocation>
</comment>
<comment type="miscellaneous">
    <text evidence="8">In bacteria which possess the bifunctional enzyme ornithine acetyltransferase/N-acetylglutamate synthase (ArgJ), ArgA fulfills an anaplerotic role.</text>
</comment>
<dbReference type="InterPro" id="IPR000182">
    <property type="entry name" value="GNAT_dom"/>
</dbReference>
<keyword evidence="3 8" id="KW-0055">Arginine biosynthesis</keyword>
<dbReference type="Pfam" id="PF00696">
    <property type="entry name" value="AA_kinase"/>
    <property type="match status" value="1"/>
</dbReference>
<keyword evidence="6 8" id="KW-0012">Acyltransferase</keyword>
<evidence type="ECO:0000256" key="8">
    <source>
        <dbReference type="HAMAP-Rule" id="MF_01105"/>
    </source>
</evidence>
<dbReference type="CDD" id="cd04237">
    <property type="entry name" value="AAK_NAGS-ABP"/>
    <property type="match status" value="1"/>
</dbReference>
<dbReference type="Gene3D" id="3.40.1160.10">
    <property type="entry name" value="Acetylglutamate kinase-like"/>
    <property type="match status" value="1"/>
</dbReference>
<organism evidence="10 11">
    <name type="scientific">Pseudoduganella chitinolytica</name>
    <dbReference type="NCBI Taxonomy" id="34070"/>
    <lineage>
        <taxon>Bacteria</taxon>
        <taxon>Pseudomonadati</taxon>
        <taxon>Pseudomonadota</taxon>
        <taxon>Betaproteobacteria</taxon>
        <taxon>Burkholderiales</taxon>
        <taxon>Oxalobacteraceae</taxon>
        <taxon>Telluria group</taxon>
        <taxon>Pseudoduganella</taxon>
    </lineage>
</organism>